<name>A0A8S5S8I8_9CAUD</name>
<protein>
    <submittedName>
        <fullName evidence="1">Uncharacterized protein</fullName>
    </submittedName>
</protein>
<organism evidence="1">
    <name type="scientific">Myoviridae sp. ctnzH2</name>
    <dbReference type="NCBI Taxonomy" id="2827707"/>
    <lineage>
        <taxon>Viruses</taxon>
        <taxon>Duplodnaviria</taxon>
        <taxon>Heunggongvirae</taxon>
        <taxon>Uroviricota</taxon>
        <taxon>Caudoviricetes</taxon>
    </lineage>
</organism>
<proteinExistence type="predicted"/>
<dbReference type="EMBL" id="BK032549">
    <property type="protein sequence ID" value="DAF47026.1"/>
    <property type="molecule type" value="Genomic_DNA"/>
</dbReference>
<accession>A0A8S5S8I8</accession>
<reference evidence="1" key="1">
    <citation type="journal article" date="2021" name="Proc. Natl. Acad. Sci. U.S.A.">
        <title>A Catalog of Tens of Thousands of Viruses from Human Metagenomes Reveals Hidden Associations with Chronic Diseases.</title>
        <authorList>
            <person name="Tisza M.J."/>
            <person name="Buck C.B."/>
        </authorList>
    </citation>
    <scope>NUCLEOTIDE SEQUENCE</scope>
    <source>
        <strain evidence="1">CtnzH2</strain>
    </source>
</reference>
<evidence type="ECO:0000313" key="1">
    <source>
        <dbReference type="EMBL" id="DAF47026.1"/>
    </source>
</evidence>
<sequence>MERRKRTSMYDPYREDIVAALEAGKTIRQIYDEIIRPALNGGCEYSGLVYYVNKNGLRYVTENDGYEPVHICAECKHCGKIQRERFDPMSFCKKAEREILPVVKTSPRWCPLRSGGGEVNA</sequence>